<dbReference type="Gene3D" id="1.20.5.170">
    <property type="match status" value="1"/>
</dbReference>
<reference evidence="3 4" key="1">
    <citation type="submission" date="2023-11" db="EMBL/GenBank/DDBJ databases">
        <title>Halocaridina rubra genome assembly.</title>
        <authorList>
            <person name="Smith C."/>
        </authorList>
    </citation>
    <scope>NUCLEOTIDE SEQUENCE [LARGE SCALE GENOMIC DNA]</scope>
    <source>
        <strain evidence="3">EP-1</strain>
        <tissue evidence="3">Whole</tissue>
    </source>
</reference>
<accession>A0AAN8XCX4</accession>
<feature type="region of interest" description="Disordered" evidence="1">
    <location>
        <begin position="88"/>
        <end position="129"/>
    </location>
</feature>
<evidence type="ECO:0000256" key="1">
    <source>
        <dbReference type="SAM" id="MobiDB-lite"/>
    </source>
</evidence>
<comment type="caution">
    <text evidence="3">The sequence shown here is derived from an EMBL/GenBank/DDBJ whole genome shotgun (WGS) entry which is preliminary data.</text>
</comment>
<gene>
    <name evidence="3" type="ORF">SK128_016803</name>
</gene>
<organism evidence="3 4">
    <name type="scientific">Halocaridina rubra</name>
    <name type="common">Hawaiian red shrimp</name>
    <dbReference type="NCBI Taxonomy" id="373956"/>
    <lineage>
        <taxon>Eukaryota</taxon>
        <taxon>Metazoa</taxon>
        <taxon>Ecdysozoa</taxon>
        <taxon>Arthropoda</taxon>
        <taxon>Crustacea</taxon>
        <taxon>Multicrustacea</taxon>
        <taxon>Malacostraca</taxon>
        <taxon>Eumalacostraca</taxon>
        <taxon>Eucarida</taxon>
        <taxon>Decapoda</taxon>
        <taxon>Pleocyemata</taxon>
        <taxon>Caridea</taxon>
        <taxon>Atyoidea</taxon>
        <taxon>Atyidae</taxon>
        <taxon>Halocaridina</taxon>
    </lineage>
</organism>
<feature type="compositionally biased region" description="Basic residues" evidence="1">
    <location>
        <begin position="148"/>
        <end position="162"/>
    </location>
</feature>
<proteinExistence type="predicted"/>
<evidence type="ECO:0000259" key="2">
    <source>
        <dbReference type="PROSITE" id="PS50217"/>
    </source>
</evidence>
<protein>
    <recommendedName>
        <fullName evidence="2">BZIP domain-containing protein</fullName>
    </recommendedName>
</protein>
<feature type="region of interest" description="Disordered" evidence="1">
    <location>
        <begin position="143"/>
        <end position="168"/>
    </location>
</feature>
<dbReference type="AlphaFoldDB" id="A0AAN8XCX4"/>
<sequence length="235" mass="27030">MDTNGRQERENVLNLPKEDMTPVMVNALQDLYDVGVSREKKHSLLSRESNVSPNRVSNIPIPVETLTRNLNDSSVQAVRENRNFNVTYPSPSTFCQKTPPAGSNEGSSPEPPKKRRARGAKFPGYQPKNPKKIKFYEISEPFDDREKERRRRNAVNAKRHRELQKEEKESLEKQIADLAIEKDIFKHENQELKAIIKELRRDLEKFRSLSSDQNSTGFTTTAPRTITPGQQFPDN</sequence>
<feature type="domain" description="BZIP" evidence="2">
    <location>
        <begin position="143"/>
        <end position="206"/>
    </location>
</feature>
<dbReference type="CDD" id="cd14686">
    <property type="entry name" value="bZIP"/>
    <property type="match status" value="1"/>
</dbReference>
<evidence type="ECO:0000313" key="4">
    <source>
        <dbReference type="Proteomes" id="UP001381693"/>
    </source>
</evidence>
<name>A0AAN8XCX4_HALRR</name>
<dbReference type="EMBL" id="JAXCGZ010009484">
    <property type="protein sequence ID" value="KAK7077039.1"/>
    <property type="molecule type" value="Genomic_DNA"/>
</dbReference>
<dbReference type="Proteomes" id="UP001381693">
    <property type="component" value="Unassembled WGS sequence"/>
</dbReference>
<evidence type="ECO:0000313" key="3">
    <source>
        <dbReference type="EMBL" id="KAK7077039.1"/>
    </source>
</evidence>
<dbReference type="GO" id="GO:0003700">
    <property type="term" value="F:DNA-binding transcription factor activity"/>
    <property type="evidence" value="ECO:0007669"/>
    <property type="project" value="InterPro"/>
</dbReference>
<dbReference type="InterPro" id="IPR004827">
    <property type="entry name" value="bZIP"/>
</dbReference>
<feature type="region of interest" description="Disordered" evidence="1">
    <location>
        <begin position="210"/>
        <end position="235"/>
    </location>
</feature>
<dbReference type="PROSITE" id="PS50217">
    <property type="entry name" value="BZIP"/>
    <property type="match status" value="1"/>
</dbReference>
<keyword evidence="4" id="KW-1185">Reference proteome</keyword>